<proteinExistence type="predicted"/>
<keyword evidence="1" id="KW-0472">Membrane</keyword>
<dbReference type="EMBL" id="JARBDR010000917">
    <property type="protein sequence ID" value="KAJ8303359.1"/>
    <property type="molecule type" value="Genomic_DNA"/>
</dbReference>
<feature type="transmembrane region" description="Helical" evidence="1">
    <location>
        <begin position="12"/>
        <end position="30"/>
    </location>
</feature>
<evidence type="ECO:0000313" key="2">
    <source>
        <dbReference type="EMBL" id="KAJ8303359.1"/>
    </source>
</evidence>
<name>A0ABQ9EFG9_TEGGR</name>
<keyword evidence="1" id="KW-1133">Transmembrane helix</keyword>
<accession>A0ABQ9EFG9</accession>
<feature type="transmembrane region" description="Helical" evidence="1">
    <location>
        <begin position="83"/>
        <end position="107"/>
    </location>
</feature>
<keyword evidence="3" id="KW-1185">Reference proteome</keyword>
<protein>
    <submittedName>
        <fullName evidence="2">Uncharacterized protein</fullName>
    </submittedName>
</protein>
<evidence type="ECO:0000256" key="1">
    <source>
        <dbReference type="SAM" id="Phobius"/>
    </source>
</evidence>
<organism evidence="2 3">
    <name type="scientific">Tegillarca granosa</name>
    <name type="common">Malaysian cockle</name>
    <name type="synonym">Anadara granosa</name>
    <dbReference type="NCBI Taxonomy" id="220873"/>
    <lineage>
        <taxon>Eukaryota</taxon>
        <taxon>Metazoa</taxon>
        <taxon>Spiralia</taxon>
        <taxon>Lophotrochozoa</taxon>
        <taxon>Mollusca</taxon>
        <taxon>Bivalvia</taxon>
        <taxon>Autobranchia</taxon>
        <taxon>Pteriomorphia</taxon>
        <taxon>Arcoida</taxon>
        <taxon>Arcoidea</taxon>
        <taxon>Arcidae</taxon>
        <taxon>Tegillarca</taxon>
    </lineage>
</organism>
<sequence length="136" mass="16944">MRRYKHVKSERCFMYTATVIFISNILIYVFKTFHFSCHHSRYNISNLVFSPIIEHFDFRLEIKFEWMNIPTQEYYLEMTHHSLMYICYMYILYHGLAHKVILIDFVNCKKIKQFRKKEYYVKNLFIIITIFFSYKK</sequence>
<dbReference type="Proteomes" id="UP001217089">
    <property type="component" value="Unassembled WGS sequence"/>
</dbReference>
<keyword evidence="1" id="KW-0812">Transmembrane</keyword>
<comment type="caution">
    <text evidence="2">The sequence shown here is derived from an EMBL/GenBank/DDBJ whole genome shotgun (WGS) entry which is preliminary data.</text>
</comment>
<feature type="transmembrane region" description="Helical" evidence="1">
    <location>
        <begin position="119"/>
        <end position="134"/>
    </location>
</feature>
<gene>
    <name evidence="2" type="ORF">KUTeg_019755</name>
</gene>
<reference evidence="2 3" key="1">
    <citation type="submission" date="2022-12" db="EMBL/GenBank/DDBJ databases">
        <title>Chromosome-level genome of Tegillarca granosa.</title>
        <authorList>
            <person name="Kim J."/>
        </authorList>
    </citation>
    <scope>NUCLEOTIDE SEQUENCE [LARGE SCALE GENOMIC DNA]</scope>
    <source>
        <strain evidence="2">Teg-2019</strain>
        <tissue evidence="2">Adductor muscle</tissue>
    </source>
</reference>
<evidence type="ECO:0000313" key="3">
    <source>
        <dbReference type="Proteomes" id="UP001217089"/>
    </source>
</evidence>